<keyword evidence="3" id="KW-1185">Reference proteome</keyword>
<evidence type="ECO:0000313" key="2">
    <source>
        <dbReference type="EMBL" id="NGP19373.1"/>
    </source>
</evidence>
<evidence type="ECO:0000256" key="1">
    <source>
        <dbReference type="SAM" id="MobiDB-lite"/>
    </source>
</evidence>
<reference evidence="2 3" key="1">
    <citation type="submission" date="2020-02" db="EMBL/GenBank/DDBJ databases">
        <authorList>
            <person name="Khan S.A."/>
            <person name="Jeon C.O."/>
            <person name="Chun B.H."/>
        </authorList>
    </citation>
    <scope>NUCLEOTIDE SEQUENCE [LARGE SCALE GENOMIC DNA]</scope>
    <source>
        <strain evidence="2 3">H239</strain>
    </source>
</reference>
<gene>
    <name evidence="2" type="ORF">G5575_18570</name>
</gene>
<dbReference type="InterPro" id="IPR025528">
    <property type="entry name" value="BrnA_antitoxin"/>
</dbReference>
<comment type="caution">
    <text evidence="2">The sequence shown here is derived from an EMBL/GenBank/DDBJ whole genome shotgun (WGS) entry which is preliminary data.</text>
</comment>
<reference evidence="2 3" key="2">
    <citation type="submission" date="2020-03" db="EMBL/GenBank/DDBJ databases">
        <title>Devosia chinhatensis sp. nov., isolated from a hexachlorocyclohexane (HCH) dump site in India.</title>
        <authorList>
            <person name="Kumar M."/>
            <person name="Lal R."/>
        </authorList>
    </citation>
    <scope>NUCLEOTIDE SEQUENCE [LARGE SCALE GENOMIC DNA]</scope>
    <source>
        <strain evidence="2 3">H239</strain>
    </source>
</reference>
<evidence type="ECO:0000313" key="3">
    <source>
        <dbReference type="Proteomes" id="UP000474802"/>
    </source>
</evidence>
<feature type="region of interest" description="Disordered" evidence="1">
    <location>
        <begin position="1"/>
        <end position="21"/>
    </location>
</feature>
<name>A0A6M1SYJ1_9HYPH</name>
<organism evidence="2 3">
    <name type="scientific">Devosia aurantiaca</name>
    <dbReference type="NCBI Taxonomy" id="2714858"/>
    <lineage>
        <taxon>Bacteria</taxon>
        <taxon>Pseudomonadati</taxon>
        <taxon>Pseudomonadota</taxon>
        <taxon>Alphaproteobacteria</taxon>
        <taxon>Hyphomicrobiales</taxon>
        <taxon>Devosiaceae</taxon>
        <taxon>Devosia</taxon>
    </lineage>
</organism>
<sequence>MKSRGELYQNPDAPEGPELGDEFWENAVPFENGKTSVHLKLDADVFFFFKRQGKGHITRMQDVLKAYVRAQEAKEAAARTTDEKRKAG</sequence>
<protein>
    <submittedName>
        <fullName evidence="2">BrnA antitoxin family protein</fullName>
    </submittedName>
</protein>
<dbReference type="AlphaFoldDB" id="A0A6M1SYJ1"/>
<accession>A0A6M1SYJ1</accession>
<dbReference type="EMBL" id="JAALFG010000006">
    <property type="protein sequence ID" value="NGP19373.1"/>
    <property type="molecule type" value="Genomic_DNA"/>
</dbReference>
<proteinExistence type="predicted"/>
<dbReference type="Proteomes" id="UP000474802">
    <property type="component" value="Unassembled WGS sequence"/>
</dbReference>
<dbReference type="Pfam" id="PF14384">
    <property type="entry name" value="BrnA_antitoxin"/>
    <property type="match status" value="1"/>
</dbReference>